<dbReference type="EMBL" id="OJIN01000208">
    <property type="protein sequence ID" value="SPD75486.1"/>
    <property type="molecule type" value="Genomic_DNA"/>
</dbReference>
<evidence type="ECO:0008006" key="3">
    <source>
        <dbReference type="Google" id="ProtNLM"/>
    </source>
</evidence>
<dbReference type="AlphaFoldDB" id="A0A445N157"/>
<protein>
    <recommendedName>
        <fullName evidence="3">LamG-like jellyroll fold domain-containing protein</fullName>
    </recommendedName>
</protein>
<feature type="signal peptide" evidence="1">
    <location>
        <begin position="1"/>
        <end position="23"/>
    </location>
</feature>
<dbReference type="SUPFAM" id="SSF49899">
    <property type="entry name" value="Concanavalin A-like lectins/glucanases"/>
    <property type="match status" value="1"/>
</dbReference>
<evidence type="ECO:0000256" key="1">
    <source>
        <dbReference type="SAM" id="SignalP"/>
    </source>
</evidence>
<dbReference type="Gene3D" id="2.60.120.200">
    <property type="match status" value="1"/>
</dbReference>
<keyword evidence="1" id="KW-0732">Signal</keyword>
<organism evidence="2">
    <name type="scientific">uncultured Desulfobacterium sp</name>
    <dbReference type="NCBI Taxonomy" id="201089"/>
    <lineage>
        <taxon>Bacteria</taxon>
        <taxon>Pseudomonadati</taxon>
        <taxon>Thermodesulfobacteriota</taxon>
        <taxon>Desulfobacteria</taxon>
        <taxon>Desulfobacterales</taxon>
        <taxon>Desulfobacteriaceae</taxon>
        <taxon>Desulfobacterium</taxon>
        <taxon>environmental samples</taxon>
    </lineage>
</organism>
<proteinExistence type="predicted"/>
<reference evidence="2" key="1">
    <citation type="submission" date="2018-01" db="EMBL/GenBank/DDBJ databases">
        <authorList>
            <person name="Regsiter A."/>
            <person name="William W."/>
        </authorList>
    </citation>
    <scope>NUCLEOTIDE SEQUENCE</scope>
    <source>
        <strain evidence="2">TRIP AH-1</strain>
    </source>
</reference>
<gene>
    <name evidence="2" type="ORF">PITCH_A640029</name>
</gene>
<feature type="chain" id="PRO_5019455337" description="LamG-like jellyroll fold domain-containing protein" evidence="1">
    <location>
        <begin position="24"/>
        <end position="451"/>
    </location>
</feature>
<name>A0A445N157_9BACT</name>
<dbReference type="InterPro" id="IPR013320">
    <property type="entry name" value="ConA-like_dom_sf"/>
</dbReference>
<evidence type="ECO:0000313" key="2">
    <source>
        <dbReference type="EMBL" id="SPD75486.1"/>
    </source>
</evidence>
<accession>A0A445N157</accession>
<sequence>MKKLVMFFAVVILLGSFSGSAQSDLLFSASMRNGDYGGGTAVDTMDGIYGHGASPHVLGIVNSAQGTTFTSTETDGRSNAIINWVISNATQRSNFRNHGTFSFWVRFDSATFCQGWVLGDNYGFDQFYHGQGTFGSHAYKKDDGVMLSWSAWWNSIWDYPYDNTNRLQYDRWYNVGYAWGGPDNDFEIWVDGVLVSARDWGSGYSFPWGMDYPPSGINFGFGDNHERGYDSYGSVAGATFADVHIWNEYRVLGDTVGEVNSVCASAKLKAIAAYVSGLINCEAKGKGVDDCNGKASAKFEGNPDKLGAWDKAQAKADKDKKNTNCDTGSIDVIISDISSALDEIYGIINTEIGSGDKNAAKLRSSILKASGKLCSAQLKAQSAYVKGKAKDTGKAGTAFDKASGKANDAYDKSYGKLKTKYQTFDFTELDGLKDKINTLVDIIVNDMRLSH</sequence>